<dbReference type="NCBIfam" id="TIGR03519">
    <property type="entry name" value="T9SS_PorP_fam"/>
    <property type="match status" value="1"/>
</dbReference>
<proteinExistence type="predicted"/>
<dbReference type="AlphaFoldDB" id="A0A5C6UZJ3"/>
<accession>A0A5C6UZJ3</accession>
<evidence type="ECO:0000313" key="1">
    <source>
        <dbReference type="EMBL" id="TXC78853.1"/>
    </source>
</evidence>
<dbReference type="OrthoDB" id="648347at2"/>
<evidence type="ECO:0000313" key="2">
    <source>
        <dbReference type="Proteomes" id="UP000321168"/>
    </source>
</evidence>
<dbReference type="InterPro" id="IPR019861">
    <property type="entry name" value="PorP/SprF_Bacteroidetes"/>
</dbReference>
<comment type="caution">
    <text evidence="1">The sequence shown here is derived from an EMBL/GenBank/DDBJ whole genome shotgun (WGS) entry which is preliminary data.</text>
</comment>
<dbReference type="Pfam" id="PF11751">
    <property type="entry name" value="PorP_SprF"/>
    <property type="match status" value="1"/>
</dbReference>
<reference evidence="1 2" key="1">
    <citation type="submission" date="2019-08" db="EMBL/GenBank/DDBJ databases">
        <title>Genome of Luteibaculum oceani JCM 18817.</title>
        <authorList>
            <person name="Bowman J.P."/>
        </authorList>
    </citation>
    <scope>NUCLEOTIDE SEQUENCE [LARGE SCALE GENOMIC DNA]</scope>
    <source>
        <strain evidence="1 2">JCM 18817</strain>
    </source>
</reference>
<keyword evidence="2" id="KW-1185">Reference proteome</keyword>
<gene>
    <name evidence="1" type="ORF">FRX97_06475</name>
</gene>
<sequence>MLVLINSSNLKILTSFRLPILILGFFWITPNVFGQQLTQYTQYFNNYLFYNPAFAGRDYQTDVSFISRQQWVGLDGAPQSNTLNFSTKVLPLNLGAGVNINYEKIGAYTSVNANFSVAGEKRMGLNTFRFGIAPAVYSYSFGNQLNAIDNPELDPVLNGIANASTRFDLSFGFLFRAPQYFVGLSFANILAPRFEEISKLGSRNVQIQAGLDYQLPGSQEITLHPSLMFKSDLNSISAYVVDLSLLALYKEKFFIGASYRSFDAIAPVAGYQWYNSLGRFRVTYSYDYTTTTISNVSNGSHEISVKYSHFIDRPTVINRYKNVRFL</sequence>
<name>A0A5C6UZJ3_9FLAO</name>
<organism evidence="1 2">
    <name type="scientific">Luteibaculum oceani</name>
    <dbReference type="NCBI Taxonomy" id="1294296"/>
    <lineage>
        <taxon>Bacteria</taxon>
        <taxon>Pseudomonadati</taxon>
        <taxon>Bacteroidota</taxon>
        <taxon>Flavobacteriia</taxon>
        <taxon>Flavobacteriales</taxon>
        <taxon>Luteibaculaceae</taxon>
        <taxon>Luteibaculum</taxon>
    </lineage>
</organism>
<dbReference type="Proteomes" id="UP000321168">
    <property type="component" value="Unassembled WGS sequence"/>
</dbReference>
<dbReference type="EMBL" id="VORB01000005">
    <property type="protein sequence ID" value="TXC78853.1"/>
    <property type="molecule type" value="Genomic_DNA"/>
</dbReference>
<protein>
    <submittedName>
        <fullName evidence="1">Type IX secretion system membrane protein PorP/SprF</fullName>
    </submittedName>
</protein>